<dbReference type="OrthoDB" id="2146912at2759"/>
<dbReference type="Gene3D" id="1.10.238.10">
    <property type="entry name" value="EF-hand"/>
    <property type="match status" value="1"/>
</dbReference>
<evidence type="ECO:0000313" key="2">
    <source>
        <dbReference type="EMBL" id="ORX35831.1"/>
    </source>
</evidence>
<reference evidence="2 3" key="2">
    <citation type="submission" date="2016-08" db="EMBL/GenBank/DDBJ databases">
        <title>Pervasive Adenine N6-methylation of Active Genes in Fungi.</title>
        <authorList>
            <consortium name="DOE Joint Genome Institute"/>
            <person name="Mondo S.J."/>
            <person name="Dannebaum R.O."/>
            <person name="Kuo R.C."/>
            <person name="Labutti K."/>
            <person name="Haridas S."/>
            <person name="Kuo A."/>
            <person name="Salamov A."/>
            <person name="Ahrendt S.R."/>
            <person name="Lipzen A."/>
            <person name="Sullivan W."/>
            <person name="Andreopoulos W.B."/>
            <person name="Clum A."/>
            <person name="Lindquist E."/>
            <person name="Daum C."/>
            <person name="Ramamoorthy G.K."/>
            <person name="Gryganskyi A."/>
            <person name="Culley D."/>
            <person name="Magnuson J.K."/>
            <person name="James T.Y."/>
            <person name="O'Malley M.A."/>
            <person name="Stajich J.E."/>
            <person name="Spatafora J.W."/>
            <person name="Visel A."/>
            <person name="Grigoriev I.V."/>
        </authorList>
    </citation>
    <scope>NUCLEOTIDE SEQUENCE [LARGE SCALE GENOMIC DNA]</scope>
    <source>
        <strain evidence="3">finn</strain>
    </source>
</reference>
<protein>
    <recommendedName>
        <fullName evidence="1">EF-hand domain-containing protein</fullName>
    </recommendedName>
</protein>
<dbReference type="STRING" id="1754191.A0A1Y1UCR2"/>
<dbReference type="Proteomes" id="UP000193719">
    <property type="component" value="Unassembled WGS sequence"/>
</dbReference>
<dbReference type="SUPFAM" id="SSF47473">
    <property type="entry name" value="EF-hand"/>
    <property type="match status" value="1"/>
</dbReference>
<keyword evidence="3" id="KW-1185">Reference proteome</keyword>
<dbReference type="GO" id="GO:0005509">
    <property type="term" value="F:calcium ion binding"/>
    <property type="evidence" value="ECO:0007669"/>
    <property type="project" value="InterPro"/>
</dbReference>
<dbReference type="EMBL" id="MCFH01000167">
    <property type="protein sequence ID" value="ORX35831.1"/>
    <property type="molecule type" value="Genomic_DNA"/>
</dbReference>
<comment type="caution">
    <text evidence="2">The sequence shown here is derived from an EMBL/GenBank/DDBJ whole genome shotgun (WGS) entry which is preliminary data.</text>
</comment>
<dbReference type="InterPro" id="IPR002048">
    <property type="entry name" value="EF_hand_dom"/>
</dbReference>
<sequence>KLGPAVTPKQIKELIYQYDSNCQGYLDFEDFCTFIGDYILTLDEARQKAINYYDQMVYNIYIV</sequence>
<evidence type="ECO:0000259" key="1">
    <source>
        <dbReference type="PROSITE" id="PS50222"/>
    </source>
</evidence>
<dbReference type="InterPro" id="IPR011992">
    <property type="entry name" value="EF-hand-dom_pair"/>
</dbReference>
<proteinExistence type="predicted"/>
<feature type="domain" description="EF-hand" evidence="1">
    <location>
        <begin position="6"/>
        <end position="41"/>
    </location>
</feature>
<evidence type="ECO:0000313" key="3">
    <source>
        <dbReference type="Proteomes" id="UP000193719"/>
    </source>
</evidence>
<name>A0A1Y1UCR2_9FUNG</name>
<feature type="non-terminal residue" evidence="2">
    <location>
        <position position="1"/>
    </location>
</feature>
<dbReference type="PROSITE" id="PS50222">
    <property type="entry name" value="EF_HAND_2"/>
    <property type="match status" value="1"/>
</dbReference>
<reference evidence="2 3" key="1">
    <citation type="submission" date="2016-08" db="EMBL/GenBank/DDBJ databases">
        <title>Genomes of anaerobic fungi encode conserved fungal cellulosomes for biomass hydrolysis.</title>
        <authorList>
            <consortium name="DOE Joint Genome Institute"/>
            <person name="Haitjema C.H."/>
            <person name="Gilmore S.P."/>
            <person name="Henske J.K."/>
            <person name="Solomon K.V."/>
            <person name="De Groot R."/>
            <person name="Kuo A."/>
            <person name="Mondo S.J."/>
            <person name="Salamov A.A."/>
            <person name="Labutti K."/>
            <person name="Zhao Z."/>
            <person name="Chiniquy J."/>
            <person name="Barry K."/>
            <person name="Brewer H.M."/>
            <person name="Purvine S.O."/>
            <person name="Wright A.T."/>
            <person name="Boxma B."/>
            <person name="Van Alen T."/>
            <person name="Hackstein J.H."/>
            <person name="Baker S.E."/>
            <person name="Grigoriev I.V."/>
            <person name="O'Malley M.A."/>
        </authorList>
    </citation>
    <scope>NUCLEOTIDE SEQUENCE [LARGE SCALE GENOMIC DNA]</scope>
    <source>
        <strain evidence="3">finn</strain>
    </source>
</reference>
<dbReference type="AlphaFoldDB" id="A0A1Y1UCR2"/>
<organism evidence="2 3">
    <name type="scientific">Piromyces finnis</name>
    <dbReference type="NCBI Taxonomy" id="1754191"/>
    <lineage>
        <taxon>Eukaryota</taxon>
        <taxon>Fungi</taxon>
        <taxon>Fungi incertae sedis</taxon>
        <taxon>Chytridiomycota</taxon>
        <taxon>Chytridiomycota incertae sedis</taxon>
        <taxon>Neocallimastigomycetes</taxon>
        <taxon>Neocallimastigales</taxon>
        <taxon>Neocallimastigaceae</taxon>
        <taxon>Piromyces</taxon>
    </lineage>
</organism>
<gene>
    <name evidence="2" type="ORF">BCR36DRAFT_313986</name>
</gene>
<accession>A0A1Y1UCR2</accession>